<dbReference type="AlphaFoldDB" id="A0A3L6QVY6"/>
<evidence type="ECO:0000256" key="1">
    <source>
        <dbReference type="SAM" id="MobiDB-lite"/>
    </source>
</evidence>
<accession>A0A3L6QVY6</accession>
<evidence type="ECO:0000313" key="3">
    <source>
        <dbReference type="Proteomes" id="UP000275267"/>
    </source>
</evidence>
<name>A0A3L6QVY6_PANMI</name>
<gene>
    <name evidence="2" type="ORF">C2845_PM04G11600</name>
</gene>
<proteinExistence type="predicted"/>
<dbReference type="PANTHER" id="PTHR48170:SF1">
    <property type="entry name" value="ZINC FINGER GRF-TYPE DOMAIN-CONTAINING PROTEIN"/>
    <property type="match status" value="1"/>
</dbReference>
<reference evidence="3" key="1">
    <citation type="journal article" date="2019" name="Nat. Commun.">
        <title>The genome of broomcorn millet.</title>
        <authorList>
            <person name="Zou C."/>
            <person name="Miki D."/>
            <person name="Li D."/>
            <person name="Tang Q."/>
            <person name="Xiao L."/>
            <person name="Rajput S."/>
            <person name="Deng P."/>
            <person name="Jia W."/>
            <person name="Huang R."/>
            <person name="Zhang M."/>
            <person name="Sun Y."/>
            <person name="Hu J."/>
            <person name="Fu X."/>
            <person name="Schnable P.S."/>
            <person name="Li F."/>
            <person name="Zhang H."/>
            <person name="Feng B."/>
            <person name="Zhu X."/>
            <person name="Liu R."/>
            <person name="Schnable J.C."/>
            <person name="Zhu J.-K."/>
            <person name="Zhang H."/>
        </authorList>
    </citation>
    <scope>NUCLEOTIDE SEQUENCE [LARGE SCALE GENOMIC DNA]</scope>
</reference>
<dbReference type="OrthoDB" id="680632at2759"/>
<sequence length="217" mass="25638">MNHGAEVTCLSAMIHDAEMPRALPAWRRRGSQLGAREHGAEIFKSKMPRRGKSSKPKVMTWTTFTRLPLPSGGPVPMCFCGDPSKVAKSDEEESYNKRYWMYENYAFNPTPRQIRIGLLTPPPLCDFEQWIDTDIKEEDKEHLRRMKEWDAEQKELLEQRRQEKAAEKEWKEELERRHAAQHKEEREHKLERVPRAKTIMEENPDALRKGKWPRCTQ</sequence>
<organism evidence="2 3">
    <name type="scientific">Panicum miliaceum</name>
    <name type="common">Proso millet</name>
    <name type="synonym">Broomcorn millet</name>
    <dbReference type="NCBI Taxonomy" id="4540"/>
    <lineage>
        <taxon>Eukaryota</taxon>
        <taxon>Viridiplantae</taxon>
        <taxon>Streptophyta</taxon>
        <taxon>Embryophyta</taxon>
        <taxon>Tracheophyta</taxon>
        <taxon>Spermatophyta</taxon>
        <taxon>Magnoliopsida</taxon>
        <taxon>Liliopsida</taxon>
        <taxon>Poales</taxon>
        <taxon>Poaceae</taxon>
        <taxon>PACMAD clade</taxon>
        <taxon>Panicoideae</taxon>
        <taxon>Panicodae</taxon>
        <taxon>Paniceae</taxon>
        <taxon>Panicinae</taxon>
        <taxon>Panicum</taxon>
        <taxon>Panicum sect. Panicum</taxon>
    </lineage>
</organism>
<comment type="caution">
    <text evidence="2">The sequence shown here is derived from an EMBL/GenBank/DDBJ whole genome shotgun (WGS) entry which is preliminary data.</text>
</comment>
<evidence type="ECO:0000313" key="2">
    <source>
        <dbReference type="EMBL" id="RLM87739.1"/>
    </source>
</evidence>
<protein>
    <submittedName>
        <fullName evidence="2">Uncharacterized protein</fullName>
    </submittedName>
</protein>
<feature type="region of interest" description="Disordered" evidence="1">
    <location>
        <begin position="158"/>
        <end position="217"/>
    </location>
</feature>
<dbReference type="Proteomes" id="UP000275267">
    <property type="component" value="Unassembled WGS sequence"/>
</dbReference>
<feature type="compositionally biased region" description="Basic and acidic residues" evidence="1">
    <location>
        <begin position="158"/>
        <end position="208"/>
    </location>
</feature>
<dbReference type="PANTHER" id="PTHR48170">
    <property type="entry name" value="ZINC FINGER GRF-TYPE DOMAIN-CONTAINING PROTEIN"/>
    <property type="match status" value="1"/>
</dbReference>
<keyword evidence="3" id="KW-1185">Reference proteome</keyword>
<dbReference type="EMBL" id="PQIB02000011">
    <property type="protein sequence ID" value="RLM87739.1"/>
    <property type="molecule type" value="Genomic_DNA"/>
</dbReference>